<dbReference type="AlphaFoldDB" id="A0A1Z9Z0Y5"/>
<name>A0A1Z9Z0Y5_9GAMM</name>
<dbReference type="RefSeq" id="WP_087618697.1">
    <property type="nucleotide sequence ID" value="NZ_NEXX01000001.1"/>
</dbReference>
<keyword evidence="2" id="KW-1185">Reference proteome</keyword>
<reference evidence="1 2" key="1">
    <citation type="submission" date="2017-05" db="EMBL/GenBank/DDBJ databases">
        <title>Acinetobacter populi ANC 5415 (= PBJ7), whole genome shotgun sequencing project.</title>
        <authorList>
            <person name="Nemec A."/>
            <person name="Radolfova-Krizova L."/>
        </authorList>
    </citation>
    <scope>NUCLEOTIDE SEQUENCE [LARGE SCALE GENOMIC DNA]</scope>
    <source>
        <strain evidence="1 2">PBJ7</strain>
    </source>
</reference>
<dbReference type="EMBL" id="NEXX01000001">
    <property type="protein sequence ID" value="OUY08072.1"/>
    <property type="molecule type" value="Genomic_DNA"/>
</dbReference>
<gene>
    <name evidence="1" type="ORF">CAP51_00155</name>
</gene>
<dbReference type="OrthoDB" id="6692861at2"/>
<proteinExistence type="predicted"/>
<accession>A0A1Z9Z0Y5</accession>
<comment type="caution">
    <text evidence="1">The sequence shown here is derived from an EMBL/GenBank/DDBJ whole genome shotgun (WGS) entry which is preliminary data.</text>
</comment>
<dbReference type="Proteomes" id="UP000196536">
    <property type="component" value="Unassembled WGS sequence"/>
</dbReference>
<sequence length="113" mass="12915">MNAIFHGANTCTPKKQTSQLIVELGKSISNPHRQNLANIYIALDTASSVLQELEYAHQIIRHCLREMSDKQILEVAKLNQDNNLCSLWAFRTHQRQKMIERAGRVLGVRYVQG</sequence>
<evidence type="ECO:0000313" key="2">
    <source>
        <dbReference type="Proteomes" id="UP000196536"/>
    </source>
</evidence>
<organism evidence="1 2">
    <name type="scientific">Acinetobacter populi</name>
    <dbReference type="NCBI Taxonomy" id="1582270"/>
    <lineage>
        <taxon>Bacteria</taxon>
        <taxon>Pseudomonadati</taxon>
        <taxon>Pseudomonadota</taxon>
        <taxon>Gammaproteobacteria</taxon>
        <taxon>Moraxellales</taxon>
        <taxon>Moraxellaceae</taxon>
        <taxon>Acinetobacter</taxon>
    </lineage>
</organism>
<evidence type="ECO:0000313" key="1">
    <source>
        <dbReference type="EMBL" id="OUY08072.1"/>
    </source>
</evidence>
<protein>
    <submittedName>
        <fullName evidence="1">Uncharacterized protein</fullName>
    </submittedName>
</protein>